<dbReference type="EMBL" id="LCTW02000098">
    <property type="protein sequence ID" value="KXX79059.1"/>
    <property type="molecule type" value="Genomic_DNA"/>
</dbReference>
<organism evidence="3 4">
    <name type="scientific">Madurella mycetomatis</name>
    <dbReference type="NCBI Taxonomy" id="100816"/>
    <lineage>
        <taxon>Eukaryota</taxon>
        <taxon>Fungi</taxon>
        <taxon>Dikarya</taxon>
        <taxon>Ascomycota</taxon>
        <taxon>Pezizomycotina</taxon>
        <taxon>Sordariomycetes</taxon>
        <taxon>Sordariomycetidae</taxon>
        <taxon>Sordariales</taxon>
        <taxon>Sordariales incertae sedis</taxon>
        <taxon>Madurella</taxon>
    </lineage>
</organism>
<proteinExistence type="predicted"/>
<dbReference type="PANTHER" id="PTHR10622">
    <property type="entry name" value="HET DOMAIN-CONTAINING PROTEIN"/>
    <property type="match status" value="1"/>
</dbReference>
<feature type="domain" description="Heterokaryon incompatibility" evidence="1">
    <location>
        <begin position="22"/>
        <end position="110"/>
    </location>
</feature>
<dbReference type="Pfam" id="PF26640">
    <property type="entry name" value="DUF8212"/>
    <property type="match status" value="1"/>
</dbReference>
<comment type="caution">
    <text evidence="3">The sequence shown here is derived from an EMBL/GenBank/DDBJ whole genome shotgun (WGS) entry which is preliminary data.</text>
</comment>
<sequence>MRLINVDNHQVEEFYGSNIPQYAILSHTWGAEEASFREWTQRMTRLRKMRRPGFSKVHETCKQARRHDLRYVWVDTVCIDKSSSAELSEAINSMFNYYERAAVCFVHLEDVPDCPKSSIDRLDLIRRSRWFTRGWTLQELLAPASVIFYSNEWSVLGTKNYLAVLIAGVTGIEELCLQKKKRVDEYTIAQRMAWAANRVTTREEDIAYCLLGIFGISMPLLYGEGIRAFRRLQEEIIKVSDDHSIFAFDIELSDATVFAHHPSAFANRNRVHANFPGKLSAPFTMTNAGLSMSTPLIRTLSPYWVLAPLNCVEMDAKDGMRRAQICLPLFGKDNTYMRGRTPVTLINKRLDDSGPGMTNEVGDLTYRKETSYLISYFTRVYPIYGNELDEAMKGFKVDELDQREQGFLITFPRGMGNYQLCAAFPPDDLRRDISFFIPTTGPDPGVDGLLGVDEDVVRGVIIFKDESVHPPKYVTIYLAVEARPGGNWTCTILPQRALEDVDPGGIAAQLDKADQAELYNSCTHYDQTADALVAARTQFPTASGDPCREAILVEIVFDVDVLMEEQDLE</sequence>
<protein>
    <submittedName>
        <fullName evidence="3">Vegetative incompatibility protein HET-E-1</fullName>
    </submittedName>
</protein>
<dbReference type="Proteomes" id="UP000078237">
    <property type="component" value="Unassembled WGS sequence"/>
</dbReference>
<reference evidence="3 4" key="1">
    <citation type="journal article" date="2016" name="Genome Announc.">
        <title>Genome Sequence of Madurella mycetomatis mm55, Isolated from a Human Mycetoma Case in Sudan.</title>
        <authorList>
            <person name="Smit S."/>
            <person name="Derks M.F."/>
            <person name="Bervoets S."/>
            <person name="Fahal A."/>
            <person name="van Leeuwen W."/>
            <person name="van Belkum A."/>
            <person name="van de Sande W.W."/>
        </authorList>
    </citation>
    <scope>NUCLEOTIDE SEQUENCE [LARGE SCALE GENOMIC DNA]</scope>
    <source>
        <strain evidence="4">mm55</strain>
    </source>
</reference>
<dbReference type="STRING" id="100816.A0A175W6B6"/>
<dbReference type="InterPro" id="IPR010730">
    <property type="entry name" value="HET"/>
</dbReference>
<evidence type="ECO:0000259" key="1">
    <source>
        <dbReference type="Pfam" id="PF06985"/>
    </source>
</evidence>
<evidence type="ECO:0000313" key="4">
    <source>
        <dbReference type="Proteomes" id="UP000078237"/>
    </source>
</evidence>
<evidence type="ECO:0000313" key="3">
    <source>
        <dbReference type="EMBL" id="KXX79059.1"/>
    </source>
</evidence>
<dbReference type="OrthoDB" id="194358at2759"/>
<accession>A0A175W6B6</accession>
<dbReference type="Pfam" id="PF06985">
    <property type="entry name" value="HET"/>
    <property type="match status" value="1"/>
</dbReference>
<evidence type="ECO:0000259" key="2">
    <source>
        <dbReference type="Pfam" id="PF26640"/>
    </source>
</evidence>
<dbReference type="PANTHER" id="PTHR10622:SF10">
    <property type="entry name" value="HET DOMAIN-CONTAINING PROTEIN"/>
    <property type="match status" value="1"/>
</dbReference>
<gene>
    <name evidence="3" type="ORF">MMYC01_203036</name>
</gene>
<dbReference type="InterPro" id="IPR058525">
    <property type="entry name" value="DUF8212"/>
</dbReference>
<keyword evidence="4" id="KW-1185">Reference proteome</keyword>
<name>A0A175W6B6_9PEZI</name>
<dbReference type="VEuPathDB" id="FungiDB:MMYC01_203036"/>
<feature type="domain" description="DUF8212" evidence="2">
    <location>
        <begin position="227"/>
        <end position="264"/>
    </location>
</feature>
<dbReference type="AlphaFoldDB" id="A0A175W6B6"/>